<comment type="function">
    <text evidence="6">RNA helicase.</text>
</comment>
<dbReference type="InterPro" id="IPR027417">
    <property type="entry name" value="P-loop_NTPase"/>
</dbReference>
<evidence type="ECO:0000313" key="11">
    <source>
        <dbReference type="EMBL" id="OQO05770.1"/>
    </source>
</evidence>
<accession>A0A1V8T355</accession>
<dbReference type="Proteomes" id="UP000192596">
    <property type="component" value="Unassembled WGS sequence"/>
</dbReference>
<gene>
    <name evidence="11" type="ORF">B0A48_09864</name>
</gene>
<evidence type="ECO:0000259" key="10">
    <source>
        <dbReference type="PROSITE" id="PS51194"/>
    </source>
</evidence>
<evidence type="ECO:0000256" key="7">
    <source>
        <dbReference type="SAM" id="MobiDB-lite"/>
    </source>
</evidence>
<evidence type="ECO:0000256" key="6">
    <source>
        <dbReference type="RuleBase" id="RU365068"/>
    </source>
</evidence>
<dbReference type="InterPro" id="IPR011545">
    <property type="entry name" value="DEAD/DEAH_box_helicase_dom"/>
</dbReference>
<evidence type="ECO:0000313" key="12">
    <source>
        <dbReference type="Proteomes" id="UP000192596"/>
    </source>
</evidence>
<comment type="similarity">
    <text evidence="6">Belongs to the DEAD box helicase family.</text>
</comment>
<feature type="compositionally biased region" description="Basic and acidic residues" evidence="7">
    <location>
        <begin position="134"/>
        <end position="148"/>
    </location>
</feature>
<dbReference type="STRING" id="1507870.A0A1V8T355"/>
<comment type="caution">
    <text evidence="11">The sequence shown here is derived from an EMBL/GenBank/DDBJ whole genome shotgun (WGS) entry which is preliminary data.</text>
</comment>
<evidence type="ECO:0000256" key="1">
    <source>
        <dbReference type="ARBA" id="ARBA00022741"/>
    </source>
</evidence>
<keyword evidence="1 6" id="KW-0547">Nucleotide-binding</keyword>
<dbReference type="EC" id="3.6.4.13" evidence="6"/>
<dbReference type="GO" id="GO:0005524">
    <property type="term" value="F:ATP binding"/>
    <property type="evidence" value="ECO:0007669"/>
    <property type="project" value="UniProtKB-UniRule"/>
</dbReference>
<dbReference type="GO" id="GO:0003724">
    <property type="term" value="F:RNA helicase activity"/>
    <property type="evidence" value="ECO:0007669"/>
    <property type="project" value="UniProtKB-EC"/>
</dbReference>
<feature type="compositionally biased region" description="Basic and acidic residues" evidence="7">
    <location>
        <begin position="37"/>
        <end position="51"/>
    </location>
</feature>
<feature type="domain" description="Helicase ATP-binding" evidence="9">
    <location>
        <begin position="366"/>
        <end position="627"/>
    </location>
</feature>
<dbReference type="CDD" id="cd17956">
    <property type="entry name" value="DEADc_DDX51"/>
    <property type="match status" value="1"/>
</dbReference>
<dbReference type="AlphaFoldDB" id="A0A1V8T355"/>
<keyword evidence="4 6" id="KW-0067">ATP-binding</keyword>
<protein>
    <recommendedName>
        <fullName evidence="6">ATP-dependent RNA helicase</fullName>
        <ecNumber evidence="6">3.6.4.13</ecNumber>
    </recommendedName>
</protein>
<comment type="domain">
    <text evidence="6">The Q motif is unique to and characteristic of the DEAD box family of RNA helicases and controls ATP binding and hydrolysis.</text>
</comment>
<evidence type="ECO:0000256" key="2">
    <source>
        <dbReference type="ARBA" id="ARBA00022801"/>
    </source>
</evidence>
<feature type="compositionally biased region" description="Low complexity" evidence="7">
    <location>
        <begin position="15"/>
        <end position="36"/>
    </location>
</feature>
<feature type="compositionally biased region" description="Basic and acidic residues" evidence="7">
    <location>
        <begin position="93"/>
        <end position="102"/>
    </location>
</feature>
<keyword evidence="5 6" id="KW-0694">RNA-binding</keyword>
<proteinExistence type="inferred from homology"/>
<dbReference type="InterPro" id="IPR000629">
    <property type="entry name" value="RNA-helicase_DEAD-box_CS"/>
</dbReference>
<evidence type="ECO:0000256" key="4">
    <source>
        <dbReference type="ARBA" id="ARBA00022840"/>
    </source>
</evidence>
<evidence type="ECO:0000256" key="3">
    <source>
        <dbReference type="ARBA" id="ARBA00022806"/>
    </source>
</evidence>
<evidence type="ECO:0000259" key="9">
    <source>
        <dbReference type="PROSITE" id="PS51193"/>
    </source>
</evidence>
<organism evidence="11 12">
    <name type="scientific">Cryoendolithus antarcticus</name>
    <dbReference type="NCBI Taxonomy" id="1507870"/>
    <lineage>
        <taxon>Eukaryota</taxon>
        <taxon>Fungi</taxon>
        <taxon>Dikarya</taxon>
        <taxon>Ascomycota</taxon>
        <taxon>Pezizomycotina</taxon>
        <taxon>Dothideomycetes</taxon>
        <taxon>Dothideomycetidae</taxon>
        <taxon>Cladosporiales</taxon>
        <taxon>Cladosporiaceae</taxon>
        <taxon>Cryoendolithus</taxon>
    </lineage>
</organism>
<dbReference type="GO" id="GO:0003723">
    <property type="term" value="F:RNA binding"/>
    <property type="evidence" value="ECO:0007669"/>
    <property type="project" value="UniProtKB-UniRule"/>
</dbReference>
<feature type="domain" description="Helicase ATP-binding" evidence="8">
    <location>
        <begin position="389"/>
        <end position="654"/>
    </location>
</feature>
<dbReference type="PROSITE" id="PS51192">
    <property type="entry name" value="HELICASE_ATP_BIND_1"/>
    <property type="match status" value="1"/>
</dbReference>
<feature type="domain" description="Helicase C-terminal" evidence="10">
    <location>
        <begin position="780"/>
        <end position="943"/>
    </location>
</feature>
<dbReference type="PROSITE" id="PS51193">
    <property type="entry name" value="HELICASE_ATP_BIND_2"/>
    <property type="match status" value="1"/>
</dbReference>
<evidence type="ECO:0000259" key="8">
    <source>
        <dbReference type="PROSITE" id="PS51192"/>
    </source>
</evidence>
<dbReference type="EMBL" id="NAJO01000018">
    <property type="protein sequence ID" value="OQO05770.1"/>
    <property type="molecule type" value="Genomic_DNA"/>
</dbReference>
<keyword evidence="3 6" id="KW-0347">Helicase</keyword>
<dbReference type="InterPro" id="IPR014001">
    <property type="entry name" value="Helicase_ATP-bd"/>
</dbReference>
<evidence type="ECO:0000256" key="5">
    <source>
        <dbReference type="ARBA" id="ARBA00022884"/>
    </source>
</evidence>
<dbReference type="InterPro" id="IPR001650">
    <property type="entry name" value="Helicase_C-like"/>
</dbReference>
<dbReference type="GO" id="GO:0016787">
    <property type="term" value="F:hydrolase activity"/>
    <property type="evidence" value="ECO:0007669"/>
    <property type="project" value="UniProtKB-KW"/>
</dbReference>
<keyword evidence="2 6" id="KW-0378">Hydrolase</keyword>
<feature type="region of interest" description="Disordered" evidence="7">
    <location>
        <begin position="1"/>
        <end position="148"/>
    </location>
</feature>
<dbReference type="PROSITE" id="PS51194">
    <property type="entry name" value="HELICASE_CTER"/>
    <property type="match status" value="1"/>
</dbReference>
<keyword evidence="12" id="KW-1185">Reference proteome</keyword>
<sequence>MTTLYKRYIPPKQGVATATPPVAAPITAKAPVAPVTEPRRKRERDDDEKAERKAKKLKKQTKGNGSGEVELVTAADIVDDGETTAVEPSTPSKPDHSSEFGHIKNMKKRRKLEKEARAARKAAQKSSCDEEVEPFVREPGKDVDGGTKFDHVVVRTDDATRVDKITPSLIAEDDNPAVQHRESIVERLASPPTKELSVPAIAPAKRKAALNVPEVESGVASPAAASDITPAPEKPRKRRHKLEAVLDHPKDVSGDLNAVDDHDEHLKNFGGVLNKFHSSQQKVQKRNEEEPETIEVDPVPAVEKRDLVPFPQPVNEVMPSFAAPSGLPDWLRAPITVSKDVEKTFEALDLPKAVVELLRFLGFSSALPVQQALIPLLMPPGTQGAKFSRVMESIVPDIAVSAPTGSGKTIAYLLPIIEALKCGNASPQTLKALIVVPTRELVAQVTAVAESLLKGSDLTVGIATGSSKLGDEQQRLIKTGSKYDPAHYKVLMEKAQRRDYPPSEDSDEFDVFIEEMENWDDRLEREIQDAIHGLVDHVPTYKSAVDILVCTPGRLLEHMSSTIGFSIVHTVWLVLDEADKLLDQQYDGFLERLNDELSRPRTGSEQGPRERFLRARGAWDARFEQRVRKVVLSATMTRDIGKLSALELKRPQMVVVQGAESDEPMDDVQGDGDYYELPSTLTEYCVPVGDGSDKPLHLVALLDSKILGSRSKQVPKGKGRAGGLTVARSADEDEGLKSDSDSNASVSSSDSSTISNDISSHSSQSSDDGNEDDNKANRPSPKSLSTDTRASPPTILIFTSSTESAERLTSLLQKLRLDWAEWISSLTKTSSKASKRSSSASAPFITIATDRAGRGLDDLQGRRITHVIQYDVPHSLTAYVHRVGRSARAGESGEAWTLYTDSQARWYVNDIMRAPNVKRRAPVERVRVDAGGEEMKAQYAEALDGMREMVFGK</sequence>
<dbReference type="Pfam" id="PF00271">
    <property type="entry name" value="Helicase_C"/>
    <property type="match status" value="1"/>
</dbReference>
<dbReference type="SMART" id="SM00487">
    <property type="entry name" value="DEXDc"/>
    <property type="match status" value="1"/>
</dbReference>
<dbReference type="SUPFAM" id="SSF52540">
    <property type="entry name" value="P-loop containing nucleoside triphosphate hydrolases"/>
    <property type="match status" value="2"/>
</dbReference>
<dbReference type="OrthoDB" id="3370at2759"/>
<feature type="compositionally biased region" description="Basic residues" evidence="7">
    <location>
        <begin position="52"/>
        <end position="61"/>
    </location>
</feature>
<dbReference type="InParanoid" id="A0A1V8T355"/>
<dbReference type="PANTHER" id="PTHR24031">
    <property type="entry name" value="RNA HELICASE"/>
    <property type="match status" value="1"/>
</dbReference>
<dbReference type="PROSITE" id="PS00039">
    <property type="entry name" value="DEAD_ATP_HELICASE"/>
    <property type="match status" value="1"/>
</dbReference>
<reference evidence="12" key="1">
    <citation type="submission" date="2017-03" db="EMBL/GenBank/DDBJ databases">
        <title>Genomes of endolithic fungi from Antarctica.</title>
        <authorList>
            <person name="Coleine C."/>
            <person name="Masonjones S."/>
            <person name="Stajich J.E."/>
        </authorList>
    </citation>
    <scope>NUCLEOTIDE SEQUENCE [LARGE SCALE GENOMIC DNA]</scope>
    <source>
        <strain evidence="12">CCFEE 5527</strain>
    </source>
</reference>
<name>A0A1V8T355_9PEZI</name>
<dbReference type="Gene3D" id="3.40.50.300">
    <property type="entry name" value="P-loop containing nucleotide triphosphate hydrolases"/>
    <property type="match status" value="2"/>
</dbReference>
<dbReference type="InterPro" id="IPR014013">
    <property type="entry name" value="Helic_SF1/SF2_ATP-bd_DinG/Rad3"/>
</dbReference>
<dbReference type="Pfam" id="PF00270">
    <property type="entry name" value="DEAD"/>
    <property type="match status" value="2"/>
</dbReference>
<feature type="region of interest" description="Disordered" evidence="7">
    <location>
        <begin position="711"/>
        <end position="794"/>
    </location>
</feature>
<feature type="compositionally biased region" description="Polar residues" evidence="7">
    <location>
        <begin position="780"/>
        <end position="794"/>
    </location>
</feature>
<feature type="compositionally biased region" description="Low complexity" evidence="7">
    <location>
        <begin position="741"/>
        <end position="767"/>
    </location>
</feature>
<comment type="catalytic activity">
    <reaction evidence="6">
        <text>ATP + H2O = ADP + phosphate + H(+)</text>
        <dbReference type="Rhea" id="RHEA:13065"/>
        <dbReference type="ChEBI" id="CHEBI:15377"/>
        <dbReference type="ChEBI" id="CHEBI:15378"/>
        <dbReference type="ChEBI" id="CHEBI:30616"/>
        <dbReference type="ChEBI" id="CHEBI:43474"/>
        <dbReference type="ChEBI" id="CHEBI:456216"/>
        <dbReference type="EC" id="3.6.4.13"/>
    </reaction>
</comment>
<feature type="region of interest" description="Disordered" evidence="7">
    <location>
        <begin position="217"/>
        <end position="239"/>
    </location>
</feature>